<evidence type="ECO:0000256" key="4">
    <source>
        <dbReference type="ARBA" id="ARBA00035206"/>
    </source>
</evidence>
<protein>
    <recommendedName>
        <fullName evidence="4 5">Large ribosomal subunit protein uL24</fullName>
    </recommendedName>
</protein>
<feature type="domain" description="KOW" evidence="7">
    <location>
        <begin position="2"/>
        <end position="29"/>
    </location>
</feature>
<keyword evidence="3 5" id="KW-0687">Ribonucleoprotein</keyword>
<comment type="function">
    <text evidence="5">One of two assembly initiator proteins, it binds directly to the 5'-end of the 23S rRNA, where it nucleates assembly of the 50S subunit.</text>
</comment>
<dbReference type="Gene3D" id="2.30.30.30">
    <property type="match status" value="1"/>
</dbReference>
<dbReference type="InterPro" id="IPR005824">
    <property type="entry name" value="KOW"/>
</dbReference>
<sequence length="114" mass="12223">MKIKKGDNVLIISGKDKGRTGKVSRAFPKEGGILVEGINLKKKHIRPKKEGGKGQVVDIPAAIEVSNVKIICPKCGKAVRVGYKIDPSAGFGAAQGKRSGQAKKRICRKCKQEV</sequence>
<dbReference type="InterPro" id="IPR014722">
    <property type="entry name" value="Rib_uL2_dom2"/>
</dbReference>
<comment type="caution">
    <text evidence="8">The sequence shown here is derived from an EMBL/GenBank/DDBJ whole genome shotgun (WGS) entry which is preliminary data.</text>
</comment>
<dbReference type="GO" id="GO:0003735">
    <property type="term" value="F:structural constituent of ribosome"/>
    <property type="evidence" value="ECO:0007669"/>
    <property type="project" value="InterPro"/>
</dbReference>
<dbReference type="PROSITE" id="PS01108">
    <property type="entry name" value="RIBOSOMAL_L24"/>
    <property type="match status" value="1"/>
</dbReference>
<keyword evidence="2 5" id="KW-0689">Ribosomal protein</keyword>
<dbReference type="InterPro" id="IPR057264">
    <property type="entry name" value="Ribosomal_uL24_C"/>
</dbReference>
<evidence type="ECO:0000313" key="9">
    <source>
        <dbReference type="Proteomes" id="UP000178632"/>
    </source>
</evidence>
<dbReference type="Pfam" id="PF00467">
    <property type="entry name" value="KOW"/>
    <property type="match status" value="1"/>
</dbReference>
<dbReference type="SMART" id="SM00739">
    <property type="entry name" value="KOW"/>
    <property type="match status" value="1"/>
</dbReference>
<evidence type="ECO:0000256" key="5">
    <source>
        <dbReference type="HAMAP-Rule" id="MF_01326"/>
    </source>
</evidence>
<dbReference type="NCBIfam" id="TIGR01079">
    <property type="entry name" value="rplX_bact"/>
    <property type="match status" value="1"/>
</dbReference>
<dbReference type="EMBL" id="MHPE01000003">
    <property type="protein sequence ID" value="OGZ77647.1"/>
    <property type="molecule type" value="Genomic_DNA"/>
</dbReference>
<dbReference type="GO" id="GO:1990904">
    <property type="term" value="C:ribonucleoprotein complex"/>
    <property type="evidence" value="ECO:0007669"/>
    <property type="project" value="UniProtKB-KW"/>
</dbReference>
<dbReference type="GO" id="GO:0005840">
    <property type="term" value="C:ribosome"/>
    <property type="evidence" value="ECO:0007669"/>
    <property type="project" value="UniProtKB-KW"/>
</dbReference>
<comment type="subunit">
    <text evidence="5">Part of the 50S ribosomal subunit.</text>
</comment>
<dbReference type="CDD" id="cd06089">
    <property type="entry name" value="KOW_RPL26"/>
    <property type="match status" value="1"/>
</dbReference>
<dbReference type="InterPro" id="IPR041988">
    <property type="entry name" value="Ribosomal_uL24_KOW"/>
</dbReference>
<reference evidence="8 9" key="1">
    <citation type="journal article" date="2016" name="Nat. Commun.">
        <title>Thousands of microbial genomes shed light on interconnected biogeochemical processes in an aquifer system.</title>
        <authorList>
            <person name="Anantharaman K."/>
            <person name="Brown C.T."/>
            <person name="Hug L.A."/>
            <person name="Sharon I."/>
            <person name="Castelle C.J."/>
            <person name="Probst A.J."/>
            <person name="Thomas B.C."/>
            <person name="Singh A."/>
            <person name="Wilkins M.J."/>
            <person name="Karaoz U."/>
            <person name="Brodie E.L."/>
            <person name="Williams K.H."/>
            <person name="Hubbard S.S."/>
            <person name="Banfield J.F."/>
        </authorList>
    </citation>
    <scope>NUCLEOTIDE SEQUENCE [LARGE SCALE GENOMIC DNA]</scope>
</reference>
<organism evidence="8 9">
    <name type="scientific">Candidatus Staskawiczbacteria bacterium RIFCSPLOWO2_12_FULL_37_15</name>
    <dbReference type="NCBI Taxonomy" id="1802218"/>
    <lineage>
        <taxon>Bacteria</taxon>
        <taxon>Candidatus Staskawicziibacteriota</taxon>
    </lineage>
</organism>
<dbReference type="GO" id="GO:0006412">
    <property type="term" value="P:translation"/>
    <property type="evidence" value="ECO:0007669"/>
    <property type="project" value="UniProtKB-UniRule"/>
</dbReference>
<evidence type="ECO:0000259" key="7">
    <source>
        <dbReference type="SMART" id="SM00739"/>
    </source>
</evidence>
<dbReference type="Pfam" id="PF17136">
    <property type="entry name" value="ribosomal_L24"/>
    <property type="match status" value="1"/>
</dbReference>
<dbReference type="AlphaFoldDB" id="A0A1G2ISX2"/>
<dbReference type="InterPro" id="IPR008991">
    <property type="entry name" value="Translation_prot_SH3-like_sf"/>
</dbReference>
<dbReference type="HAMAP" id="MF_01326_B">
    <property type="entry name" value="Ribosomal_uL24_B"/>
    <property type="match status" value="1"/>
</dbReference>
<dbReference type="InterPro" id="IPR005825">
    <property type="entry name" value="Ribosomal_uL24_CS"/>
</dbReference>
<dbReference type="SUPFAM" id="SSF50104">
    <property type="entry name" value="Translation proteins SH3-like domain"/>
    <property type="match status" value="1"/>
</dbReference>
<name>A0A1G2ISX2_9BACT</name>
<evidence type="ECO:0000256" key="3">
    <source>
        <dbReference type="ARBA" id="ARBA00023274"/>
    </source>
</evidence>
<dbReference type="GO" id="GO:0019843">
    <property type="term" value="F:rRNA binding"/>
    <property type="evidence" value="ECO:0007669"/>
    <property type="project" value="UniProtKB-UniRule"/>
</dbReference>
<dbReference type="PANTHER" id="PTHR12903">
    <property type="entry name" value="MITOCHONDRIAL RIBOSOMAL PROTEIN L24"/>
    <property type="match status" value="1"/>
</dbReference>
<gene>
    <name evidence="5" type="primary">rplX</name>
    <name evidence="8" type="ORF">A3G45_02020</name>
</gene>
<comment type="function">
    <text evidence="5">One of the proteins that surrounds the polypeptide exit tunnel on the outside of the subunit.</text>
</comment>
<keyword evidence="5" id="KW-0694">RNA-binding</keyword>
<proteinExistence type="inferred from homology"/>
<keyword evidence="5" id="KW-0699">rRNA-binding</keyword>
<dbReference type="Proteomes" id="UP000178632">
    <property type="component" value="Unassembled WGS sequence"/>
</dbReference>
<evidence type="ECO:0000313" key="8">
    <source>
        <dbReference type="EMBL" id="OGZ77647.1"/>
    </source>
</evidence>
<evidence type="ECO:0000256" key="2">
    <source>
        <dbReference type="ARBA" id="ARBA00022980"/>
    </source>
</evidence>
<accession>A0A1G2ISX2</accession>
<evidence type="ECO:0000256" key="6">
    <source>
        <dbReference type="RuleBase" id="RU003477"/>
    </source>
</evidence>
<dbReference type="InterPro" id="IPR003256">
    <property type="entry name" value="Ribosomal_uL24"/>
</dbReference>
<evidence type="ECO:0000256" key="1">
    <source>
        <dbReference type="ARBA" id="ARBA00010618"/>
    </source>
</evidence>
<comment type="similarity">
    <text evidence="1 5 6">Belongs to the universal ribosomal protein uL24 family.</text>
</comment>